<feature type="domain" description="Glycosyl hydrolase family 95 N-terminal" evidence="1">
    <location>
        <begin position="7"/>
        <end position="209"/>
    </location>
</feature>
<evidence type="ECO:0000313" key="2">
    <source>
        <dbReference type="EMBL" id="KRG11959.1"/>
    </source>
</evidence>
<accession>A0A0Q9Y771</accession>
<comment type="caution">
    <text evidence="2">The sequence shown here is derived from an EMBL/GenBank/DDBJ whole genome shotgun (WGS) entry which is preliminary data.</text>
</comment>
<dbReference type="GO" id="GO:0004560">
    <property type="term" value="F:alpha-L-fucosidase activity"/>
    <property type="evidence" value="ECO:0007669"/>
    <property type="project" value="TreeGrafter"/>
</dbReference>
<dbReference type="PANTHER" id="PTHR31084:SF18">
    <property type="entry name" value="GLYCOSYL HYDROLASE FAMILY 95 N-TERMINAL DOMAIN-CONTAINING PROTEIN"/>
    <property type="match status" value="1"/>
</dbReference>
<proteinExistence type="predicted"/>
<evidence type="ECO:0000259" key="1">
    <source>
        <dbReference type="Pfam" id="PF14498"/>
    </source>
</evidence>
<protein>
    <recommendedName>
        <fullName evidence="1">Glycosyl hydrolase family 95 N-terminal domain-containing protein</fullName>
    </recommendedName>
</protein>
<dbReference type="PANTHER" id="PTHR31084">
    <property type="entry name" value="ALPHA-L-FUCOSIDASE 2"/>
    <property type="match status" value="1"/>
</dbReference>
<dbReference type="Gene3D" id="2.70.98.50">
    <property type="entry name" value="putative glycoside hydrolase family protein from bacillus halodurans"/>
    <property type="match status" value="1"/>
</dbReference>
<dbReference type="Proteomes" id="UP000053881">
    <property type="component" value="Unassembled WGS sequence"/>
</dbReference>
<dbReference type="InterPro" id="IPR027414">
    <property type="entry name" value="GH95_N_dom"/>
</dbReference>
<dbReference type="Pfam" id="PF14498">
    <property type="entry name" value="Glyco_hyd_65N_2"/>
    <property type="match status" value="1"/>
</dbReference>
<organism evidence="2 3">
    <name type="scientific">Lederbergia galactosidilytica</name>
    <dbReference type="NCBI Taxonomy" id="217031"/>
    <lineage>
        <taxon>Bacteria</taxon>
        <taxon>Bacillati</taxon>
        <taxon>Bacillota</taxon>
        <taxon>Bacilli</taxon>
        <taxon>Bacillales</taxon>
        <taxon>Bacillaceae</taxon>
        <taxon>Lederbergia</taxon>
    </lineage>
</organism>
<sequence>MASTKKLWYKQPAQNWNEALPIGNGRLGGMVFGEVVAEQIQLNEDSVWYGGPRDRHNPDAICYLPEVRKLLSEGRLKEAEKLAALAFPGLPSSQRHYEPLGDLLIDFQHNEQDYTSYRRELDLQKGLVRVQYTVGHVQYQREIFSSYPDQVMIIRLTASEKRSISFMTHFDRGKTRNLDDMEPVSLDSLVMRGITGGKEGIGKELLFEVSSEP</sequence>
<dbReference type="EMBL" id="LGPB01000103">
    <property type="protein sequence ID" value="KRG11959.1"/>
    <property type="molecule type" value="Genomic_DNA"/>
</dbReference>
<name>A0A0Q9Y771_9BACI</name>
<gene>
    <name evidence="2" type="ORF">ACA29_12645</name>
</gene>
<evidence type="ECO:0000313" key="3">
    <source>
        <dbReference type="Proteomes" id="UP000053881"/>
    </source>
</evidence>
<dbReference type="PATRIC" id="fig|217031.4.peg.4206"/>
<reference evidence="2 3" key="1">
    <citation type="submission" date="2015-06" db="EMBL/GenBank/DDBJ databases">
        <title>Genome sequencing project of Bacillus galactosidilyticus PL133.</title>
        <authorList>
            <person name="Gaiero J."/>
            <person name="Nicol R."/>
            <person name="Habash M."/>
        </authorList>
    </citation>
    <scope>NUCLEOTIDE SEQUENCE [LARGE SCALE GENOMIC DNA]</scope>
    <source>
        <strain evidence="2 3">PL133</strain>
    </source>
</reference>
<dbReference type="AlphaFoldDB" id="A0A0Q9Y771"/>